<dbReference type="Proteomes" id="UP000614490">
    <property type="component" value="Unassembled WGS sequence"/>
</dbReference>
<gene>
    <name evidence="1" type="ORF">H0267_01910</name>
</gene>
<proteinExistence type="predicted"/>
<sequence length="71" mass="8530">MAPSPMEDFLYHLKKYMEYTTEMRASYEHLSEHEKKVILESAPHMNGPEELSKNAYAWHDELFERLNISKR</sequence>
<protein>
    <submittedName>
        <fullName evidence="1">Uncharacterized protein</fullName>
    </submittedName>
</protein>
<name>A0A931HTH2_9BACI</name>
<keyword evidence="2" id="KW-1185">Reference proteome</keyword>
<accession>A0A931HTH2</accession>
<dbReference type="RefSeq" id="WP_197315594.1">
    <property type="nucleotide sequence ID" value="NZ_JADZSC010000001.1"/>
</dbReference>
<dbReference type="AlphaFoldDB" id="A0A931HTH2"/>
<comment type="caution">
    <text evidence="1">The sequence shown here is derived from an EMBL/GenBank/DDBJ whole genome shotgun (WGS) entry which is preliminary data.</text>
</comment>
<dbReference type="EMBL" id="JADZSC010000001">
    <property type="protein sequence ID" value="MBH0228956.1"/>
    <property type="molecule type" value="Genomic_DNA"/>
</dbReference>
<evidence type="ECO:0000313" key="2">
    <source>
        <dbReference type="Proteomes" id="UP000614490"/>
    </source>
</evidence>
<evidence type="ECO:0000313" key="1">
    <source>
        <dbReference type="EMBL" id="MBH0228956.1"/>
    </source>
</evidence>
<reference evidence="1 2" key="1">
    <citation type="journal article" date="2005" name="Int. J. Syst. Evol. Microbiol.">
        <title>Halobacillus yeomjeoni sp. nov., isolated from a marine solar saltern in Korea.</title>
        <authorList>
            <person name="Yoon J.H."/>
            <person name="Kang S.J."/>
            <person name="Lee C.H."/>
            <person name="Oh H.W."/>
            <person name="Oh T.K."/>
        </authorList>
    </citation>
    <scope>NUCLEOTIDE SEQUENCE [LARGE SCALE GENOMIC DNA]</scope>
    <source>
        <strain evidence="1 2">KCTC 3957</strain>
    </source>
</reference>
<organism evidence="1 2">
    <name type="scientific">Halobacillus yeomjeoni</name>
    <dbReference type="NCBI Taxonomy" id="311194"/>
    <lineage>
        <taxon>Bacteria</taxon>
        <taxon>Bacillati</taxon>
        <taxon>Bacillota</taxon>
        <taxon>Bacilli</taxon>
        <taxon>Bacillales</taxon>
        <taxon>Bacillaceae</taxon>
        <taxon>Halobacillus</taxon>
    </lineage>
</organism>